<dbReference type="EMBL" id="CP017707">
    <property type="protein sequence ID" value="AOZ52140.1"/>
    <property type="molecule type" value="Genomic_DNA"/>
</dbReference>
<evidence type="ECO:0000256" key="8">
    <source>
        <dbReference type="SAM" id="Phobius"/>
    </source>
</evidence>
<dbReference type="InterPro" id="IPR006135">
    <property type="entry name" value="T3SS_substrate_exporter"/>
</dbReference>
<accession>A0A1D9LLG2</accession>
<name>A0A1D9LLG2_9NEIS</name>
<keyword evidence="6 8" id="KW-0472">Membrane</keyword>
<dbReference type="NCBIfam" id="NF009364">
    <property type="entry name" value="PRK12721.1"/>
    <property type="match status" value="1"/>
</dbReference>
<dbReference type="Pfam" id="PF01312">
    <property type="entry name" value="Bac_export_2"/>
    <property type="match status" value="1"/>
</dbReference>
<dbReference type="PRINTS" id="PR00950">
    <property type="entry name" value="TYPE3IMSPROT"/>
</dbReference>
<dbReference type="STRING" id="1108595.BKX93_20470"/>
<dbReference type="KEGG" id="cvc:BKX93_20470"/>
<feature type="transmembrane region" description="Helical" evidence="8">
    <location>
        <begin position="182"/>
        <end position="204"/>
    </location>
</feature>
<dbReference type="GeneID" id="68843578"/>
<evidence type="ECO:0000313" key="9">
    <source>
        <dbReference type="EMBL" id="AOZ52140.1"/>
    </source>
</evidence>
<keyword evidence="5 8" id="KW-1133">Transmembrane helix</keyword>
<evidence type="ECO:0000256" key="3">
    <source>
        <dbReference type="ARBA" id="ARBA00022475"/>
    </source>
</evidence>
<dbReference type="NCBIfam" id="TIGR01404">
    <property type="entry name" value="FlhB_rel_III"/>
    <property type="match status" value="1"/>
</dbReference>
<dbReference type="PANTHER" id="PTHR30531">
    <property type="entry name" value="FLAGELLAR BIOSYNTHETIC PROTEIN FLHB"/>
    <property type="match status" value="1"/>
</dbReference>
<evidence type="ECO:0000256" key="1">
    <source>
        <dbReference type="ARBA" id="ARBA00004651"/>
    </source>
</evidence>
<organism evidence="9 10">
    <name type="scientific">Chromobacterium vaccinii</name>
    <dbReference type="NCBI Taxonomy" id="1108595"/>
    <lineage>
        <taxon>Bacteria</taxon>
        <taxon>Pseudomonadati</taxon>
        <taxon>Pseudomonadota</taxon>
        <taxon>Betaproteobacteria</taxon>
        <taxon>Neisseriales</taxon>
        <taxon>Chromobacteriaceae</taxon>
        <taxon>Chromobacterium</taxon>
    </lineage>
</organism>
<feature type="transmembrane region" description="Helical" evidence="8">
    <location>
        <begin position="142"/>
        <end position="162"/>
    </location>
</feature>
<keyword evidence="3" id="KW-1003">Cell membrane</keyword>
<proteinExistence type="inferred from homology"/>
<dbReference type="Gene3D" id="3.40.1690.10">
    <property type="entry name" value="secretion proteins EscU"/>
    <property type="match status" value="1"/>
</dbReference>
<gene>
    <name evidence="9" type="ORF">BKX93_20470</name>
</gene>
<dbReference type="AlphaFoldDB" id="A0A1D9LLG2"/>
<feature type="region of interest" description="Disordered" evidence="7">
    <location>
        <begin position="221"/>
        <end position="244"/>
    </location>
</feature>
<sequence length="354" mass="38598">MSEKTEQPTAKRIRDAREEGQVAKSQEIGAVAQLGLILLWLVAEGPGLLRGLGGLMTSAVAVSNLPLQAALAQLVGETAALMLRFVFGLAGLLTVALLLVGLIQSGFLFAPKALMPSGERINPLSNIKQMVSARTLFELGKMLLKVGVLGLTFTYLIKRYAASFAHLPQAGLEAGLMVCVQMAQWMWAVLLAFTAVFAVADYAMQHHQLRKQLMMSREDIKQEFKNSEGSPEVKQRRRELHREVQSGSLAGKVAKSSVVVRNPTHIAVCLRYEADDTPLPQVLEYGRDEMARRIVALAEAQGIPVVENVPLARALVASTRPGDYIPEPLFAAVAQVLSLIRDRLQEEDDDEAPV</sequence>
<dbReference type="RefSeq" id="WP_070981128.1">
    <property type="nucleotide sequence ID" value="NZ_CP017707.1"/>
</dbReference>
<dbReference type="Proteomes" id="UP000178776">
    <property type="component" value="Chromosome"/>
</dbReference>
<evidence type="ECO:0000313" key="10">
    <source>
        <dbReference type="Proteomes" id="UP000178776"/>
    </source>
</evidence>
<dbReference type="InterPro" id="IPR029025">
    <property type="entry name" value="T3SS_substrate_exporter_C"/>
</dbReference>
<reference evidence="9 10" key="1">
    <citation type="submission" date="2016-10" db="EMBL/GenBank/DDBJ databases">
        <title>Chromobacterium muskegensis sp. nov., an insecticidal bacterium isolated from Sphagnum bogs.</title>
        <authorList>
            <person name="Sparks M.E."/>
            <person name="Blackburn M.B."/>
            <person name="Gundersen-Rindal D.E."/>
            <person name="Mitchell A."/>
            <person name="Farrar R."/>
            <person name="Kuhar D."/>
        </authorList>
    </citation>
    <scope>NUCLEOTIDE SEQUENCE [LARGE SCALE GENOMIC DNA]</scope>
    <source>
        <strain evidence="9 10">21-1</strain>
    </source>
</reference>
<feature type="transmembrane region" description="Helical" evidence="8">
    <location>
        <begin position="85"/>
        <end position="110"/>
    </location>
</feature>
<evidence type="ECO:0000256" key="2">
    <source>
        <dbReference type="ARBA" id="ARBA00010690"/>
    </source>
</evidence>
<dbReference type="InterPro" id="IPR006307">
    <property type="entry name" value="BsaZ-like"/>
</dbReference>
<protein>
    <submittedName>
        <fullName evidence="9">EscU/YscU/HrcU family type III secretion system export apparatus switch protein</fullName>
    </submittedName>
</protein>
<dbReference type="SUPFAM" id="SSF160544">
    <property type="entry name" value="EscU C-terminal domain-like"/>
    <property type="match status" value="1"/>
</dbReference>
<evidence type="ECO:0000256" key="6">
    <source>
        <dbReference type="ARBA" id="ARBA00023136"/>
    </source>
</evidence>
<evidence type="ECO:0000256" key="4">
    <source>
        <dbReference type="ARBA" id="ARBA00022692"/>
    </source>
</evidence>
<dbReference type="GO" id="GO:0005886">
    <property type="term" value="C:plasma membrane"/>
    <property type="evidence" value="ECO:0007669"/>
    <property type="project" value="UniProtKB-SubCell"/>
</dbReference>
<dbReference type="GO" id="GO:0009306">
    <property type="term" value="P:protein secretion"/>
    <property type="evidence" value="ECO:0007669"/>
    <property type="project" value="InterPro"/>
</dbReference>
<evidence type="ECO:0000256" key="5">
    <source>
        <dbReference type="ARBA" id="ARBA00022989"/>
    </source>
</evidence>
<keyword evidence="4 8" id="KW-0812">Transmembrane</keyword>
<evidence type="ECO:0000256" key="7">
    <source>
        <dbReference type="SAM" id="MobiDB-lite"/>
    </source>
</evidence>
<comment type="similarity">
    <text evidence="2">Belongs to the type III secretion exporter family.</text>
</comment>
<comment type="subcellular location">
    <subcellularLocation>
        <location evidence="1">Cell membrane</location>
        <topology evidence="1">Multi-pass membrane protein</topology>
    </subcellularLocation>
</comment>
<dbReference type="PANTHER" id="PTHR30531:SF6">
    <property type="entry name" value="SECRETION SYSTEM APPARATUS PROTEIN SSAU"/>
    <property type="match status" value="1"/>
</dbReference>